<feature type="domain" description="Alanine racemase N-terminal" evidence="4">
    <location>
        <begin position="18"/>
        <end position="233"/>
    </location>
</feature>
<dbReference type="HOGENOM" id="CLU_067103_0_0_12"/>
<dbReference type="InterPro" id="IPR000821">
    <property type="entry name" value="Ala_racemase"/>
</dbReference>
<dbReference type="PANTHER" id="PTHR30511:SF3">
    <property type="entry name" value="LYSINE RACEMASE"/>
    <property type="match status" value="1"/>
</dbReference>
<evidence type="ECO:0000259" key="4">
    <source>
        <dbReference type="Pfam" id="PF01168"/>
    </source>
</evidence>
<sequence>MAFDSTPMDQAAYPLLSINIGKLRQNLETLSASVKGSGCSLMIVTKSFCADPEITEMLLSHSAVDYLADSRIKNIKTYAGSGKKTVLLRLPQKCEIPDVIRCTDVSMNSEIETLGLLNDEAARQGKIHQALLMIDLGDLREGLFYKEEEKILRTVDEISRMKHLELLGLGTNLTCYGAIIPKMDNLSILVSWADRIHEHFGIKPAIVSGGNSSSYYLIEKGEIPQGINNLRLGESFVLGTETAYGSRIENTYSDGVKLEAQIIEVQTKPSLPEGESGKDAFGKCPVFKDLGLIKRAILAVGKQDVDTENMFPEDLSIAILGASSDHLILDISASEKHYQVGDVVAFTLKYSALLRAFSSGYVQRRYIEGIPKSPVNF</sequence>
<evidence type="ECO:0000313" key="5">
    <source>
        <dbReference type="EMBL" id="AEF86084.1"/>
    </source>
</evidence>
<keyword evidence="6" id="KW-1185">Reference proteome</keyword>
<name>F5YQS6_TREPZ</name>
<dbReference type="eggNOG" id="COG3457">
    <property type="taxonomic scope" value="Bacteria"/>
</dbReference>
<dbReference type="STRING" id="545694.TREPR_1365"/>
<organism evidence="5 6">
    <name type="scientific">Treponema primitia (strain ATCC BAA-887 / DSM 12427 / ZAS-2)</name>
    <dbReference type="NCBI Taxonomy" id="545694"/>
    <lineage>
        <taxon>Bacteria</taxon>
        <taxon>Pseudomonadati</taxon>
        <taxon>Spirochaetota</taxon>
        <taxon>Spirochaetia</taxon>
        <taxon>Spirochaetales</taxon>
        <taxon>Treponemataceae</taxon>
        <taxon>Treponema</taxon>
    </lineage>
</organism>
<evidence type="ECO:0000256" key="3">
    <source>
        <dbReference type="ARBA" id="ARBA00023235"/>
    </source>
</evidence>
<dbReference type="RefSeq" id="WP_015708725.1">
    <property type="nucleotide sequence ID" value="NC_015578.1"/>
</dbReference>
<dbReference type="Gene3D" id="3.20.20.10">
    <property type="entry name" value="Alanine racemase"/>
    <property type="match status" value="1"/>
</dbReference>
<dbReference type="GO" id="GO:0030170">
    <property type="term" value="F:pyridoxal phosphate binding"/>
    <property type="evidence" value="ECO:0007669"/>
    <property type="project" value="TreeGrafter"/>
</dbReference>
<accession>F5YQS6</accession>
<evidence type="ECO:0000256" key="2">
    <source>
        <dbReference type="ARBA" id="ARBA00022898"/>
    </source>
</evidence>
<dbReference type="OrthoDB" id="504078at2"/>
<protein>
    <submittedName>
        <fullName evidence="5">Alanine racemase, N-domain protein</fullName>
    </submittedName>
</protein>
<dbReference type="CDD" id="cd06815">
    <property type="entry name" value="PLPDE_III_AR_like_1"/>
    <property type="match status" value="1"/>
</dbReference>
<dbReference type="SUPFAM" id="SSF51419">
    <property type="entry name" value="PLP-binding barrel"/>
    <property type="match status" value="1"/>
</dbReference>
<evidence type="ECO:0000256" key="1">
    <source>
        <dbReference type="ARBA" id="ARBA00001933"/>
    </source>
</evidence>
<dbReference type="GO" id="GO:0005829">
    <property type="term" value="C:cytosol"/>
    <property type="evidence" value="ECO:0007669"/>
    <property type="project" value="TreeGrafter"/>
</dbReference>
<dbReference type="Proteomes" id="UP000009223">
    <property type="component" value="Chromosome"/>
</dbReference>
<proteinExistence type="predicted"/>
<dbReference type="AlphaFoldDB" id="F5YQS6"/>
<keyword evidence="2" id="KW-0663">Pyridoxal phosphate</keyword>
<reference evidence="5 6" key="2">
    <citation type="journal article" date="2011" name="ISME J.">
        <title>RNA-seq reveals cooperative metabolic interactions between two termite-gut spirochete species in co-culture.</title>
        <authorList>
            <person name="Rosenthal A.Z."/>
            <person name="Matson E.G."/>
            <person name="Eldar A."/>
            <person name="Leadbetter J.R."/>
        </authorList>
    </citation>
    <scope>NUCLEOTIDE SEQUENCE [LARGE SCALE GENOMIC DNA]</scope>
    <source>
        <strain evidence="6">ATCC BAA-887 / DSM 12427 / ZAS-2</strain>
    </source>
</reference>
<gene>
    <name evidence="5" type="ordered locus">TREPR_1365</name>
</gene>
<dbReference type="InterPro" id="IPR029066">
    <property type="entry name" value="PLP-binding_barrel"/>
</dbReference>
<dbReference type="GO" id="GO:0008784">
    <property type="term" value="F:alanine racemase activity"/>
    <property type="evidence" value="ECO:0007669"/>
    <property type="project" value="TreeGrafter"/>
</dbReference>
<keyword evidence="3" id="KW-0413">Isomerase</keyword>
<reference evidence="6" key="1">
    <citation type="submission" date="2009-12" db="EMBL/GenBank/DDBJ databases">
        <title>Complete sequence of Treponema primitia strain ZAS-2.</title>
        <authorList>
            <person name="Tetu S.G."/>
            <person name="Matson E."/>
            <person name="Ren Q."/>
            <person name="Seshadri R."/>
            <person name="Elbourne L."/>
            <person name="Hassan K.A."/>
            <person name="Durkin A."/>
            <person name="Radune D."/>
            <person name="Mohamoud Y."/>
            <person name="Shay R."/>
            <person name="Jin S."/>
            <person name="Zhang X."/>
            <person name="Lucey K."/>
            <person name="Ballor N.R."/>
            <person name="Ottesen E."/>
            <person name="Rosenthal R."/>
            <person name="Allen A."/>
            <person name="Leadbetter J.R."/>
            <person name="Paulsen I.T."/>
        </authorList>
    </citation>
    <scope>NUCLEOTIDE SEQUENCE [LARGE SCALE GENOMIC DNA]</scope>
    <source>
        <strain evidence="6">ATCC BAA-887 / DSM 12427 / ZAS-2</strain>
    </source>
</reference>
<dbReference type="PANTHER" id="PTHR30511">
    <property type="entry name" value="ALANINE RACEMASE"/>
    <property type="match status" value="1"/>
</dbReference>
<dbReference type="EMBL" id="CP001843">
    <property type="protein sequence ID" value="AEF86084.1"/>
    <property type="molecule type" value="Genomic_DNA"/>
</dbReference>
<comment type="cofactor">
    <cofactor evidence="1">
        <name>pyridoxal 5'-phosphate</name>
        <dbReference type="ChEBI" id="CHEBI:597326"/>
    </cofactor>
</comment>
<dbReference type="Pfam" id="PF01168">
    <property type="entry name" value="Ala_racemase_N"/>
    <property type="match status" value="1"/>
</dbReference>
<dbReference type="InterPro" id="IPR001608">
    <property type="entry name" value="Ala_racemase_N"/>
</dbReference>
<evidence type="ECO:0000313" key="6">
    <source>
        <dbReference type="Proteomes" id="UP000009223"/>
    </source>
</evidence>
<dbReference type="NCBIfam" id="NF040742">
    <property type="entry name" value="racem_Orr"/>
    <property type="match status" value="1"/>
</dbReference>
<dbReference type="KEGG" id="tpi:TREPR_1365"/>